<dbReference type="Proteomes" id="UP001595556">
    <property type="component" value="Unassembled WGS sequence"/>
</dbReference>
<comment type="caution">
    <text evidence="2">The sequence shown here is derived from an EMBL/GenBank/DDBJ whole genome shotgun (WGS) entry which is preliminary data.</text>
</comment>
<evidence type="ECO:0000313" key="2">
    <source>
        <dbReference type="EMBL" id="MFC3146446.1"/>
    </source>
</evidence>
<organism evidence="2 3">
    <name type="scientific">Piscinibacterium candidicorallinum</name>
    <dbReference type="NCBI Taxonomy" id="1793872"/>
    <lineage>
        <taxon>Bacteria</taxon>
        <taxon>Pseudomonadati</taxon>
        <taxon>Pseudomonadota</taxon>
        <taxon>Betaproteobacteria</taxon>
        <taxon>Burkholderiales</taxon>
        <taxon>Piscinibacterium</taxon>
    </lineage>
</organism>
<evidence type="ECO:0000313" key="3">
    <source>
        <dbReference type="Proteomes" id="UP001595556"/>
    </source>
</evidence>
<proteinExistence type="predicted"/>
<dbReference type="Pfam" id="PF14088">
    <property type="entry name" value="DUF4268"/>
    <property type="match status" value="1"/>
</dbReference>
<gene>
    <name evidence="2" type="ORF">ACFOEN_02180</name>
</gene>
<dbReference type="InterPro" id="IPR025364">
    <property type="entry name" value="DUF4268"/>
</dbReference>
<dbReference type="InterPro" id="IPR011856">
    <property type="entry name" value="tRNA_endonuc-like_dom_sf"/>
</dbReference>
<protein>
    <submittedName>
        <fullName evidence="2">DUF4268 domain-containing protein</fullName>
    </submittedName>
</protein>
<dbReference type="EMBL" id="JBHRTI010000003">
    <property type="protein sequence ID" value="MFC3146446.1"/>
    <property type="molecule type" value="Genomic_DNA"/>
</dbReference>
<dbReference type="RefSeq" id="WP_377300714.1">
    <property type="nucleotide sequence ID" value="NZ_CP180191.1"/>
</dbReference>
<sequence length="316" mass="35813">MKSPLGKLERMPLRRAWAHEAGEFTPWLAQDENLEMLAEALGLSELELVATEHPVGDFKVDILCTDGDGKVIIENQLERTNHGHLGQILTYAAGVGARKVVWLAESFRSEHVAALEFLNQNTTEDLDFFAVEVELWKIADSPMAPSFNVVVKPNEWSKVGRENARAASAASPTKQLQHRFWTGLVEYEASNRARFRFQTPKAQHWIISTIGRAGFHIGFTVNTRDRRLGVELYINAEDAKSQFQRLREQRQSIEQAFGAALDWQELPERNGCRIALYGHEGFDLEDEGSWPTAFAWMSQQGARFHEVFRPVVKALP</sequence>
<reference evidence="3" key="1">
    <citation type="journal article" date="2019" name="Int. J. Syst. Evol. Microbiol.">
        <title>The Global Catalogue of Microorganisms (GCM) 10K type strain sequencing project: providing services to taxonomists for standard genome sequencing and annotation.</title>
        <authorList>
            <consortium name="The Broad Institute Genomics Platform"/>
            <consortium name="The Broad Institute Genome Sequencing Center for Infectious Disease"/>
            <person name="Wu L."/>
            <person name="Ma J."/>
        </authorList>
    </citation>
    <scope>NUCLEOTIDE SEQUENCE [LARGE SCALE GENOMIC DNA]</scope>
    <source>
        <strain evidence="3">KCTC 52168</strain>
    </source>
</reference>
<evidence type="ECO:0000259" key="1">
    <source>
        <dbReference type="Pfam" id="PF14088"/>
    </source>
</evidence>
<accession>A0ABV7H1K5</accession>
<dbReference type="Gene3D" id="3.40.1350.10">
    <property type="match status" value="1"/>
</dbReference>
<name>A0ABV7H1K5_9BURK</name>
<keyword evidence="3" id="KW-1185">Reference proteome</keyword>
<feature type="domain" description="DUF4268" evidence="1">
    <location>
        <begin position="176"/>
        <end position="311"/>
    </location>
</feature>